<comment type="caution">
    <text evidence="1">The sequence shown here is derived from an EMBL/GenBank/DDBJ whole genome shotgun (WGS) entry which is preliminary data.</text>
</comment>
<organism evidence="1 2">
    <name type="scientific">Phaseolus coccineus</name>
    <name type="common">Scarlet runner bean</name>
    <name type="synonym">Phaseolus multiflorus</name>
    <dbReference type="NCBI Taxonomy" id="3886"/>
    <lineage>
        <taxon>Eukaryota</taxon>
        <taxon>Viridiplantae</taxon>
        <taxon>Streptophyta</taxon>
        <taxon>Embryophyta</taxon>
        <taxon>Tracheophyta</taxon>
        <taxon>Spermatophyta</taxon>
        <taxon>Magnoliopsida</taxon>
        <taxon>eudicotyledons</taxon>
        <taxon>Gunneridae</taxon>
        <taxon>Pentapetalae</taxon>
        <taxon>rosids</taxon>
        <taxon>fabids</taxon>
        <taxon>Fabales</taxon>
        <taxon>Fabaceae</taxon>
        <taxon>Papilionoideae</taxon>
        <taxon>50 kb inversion clade</taxon>
        <taxon>NPAAA clade</taxon>
        <taxon>indigoferoid/millettioid clade</taxon>
        <taxon>Phaseoleae</taxon>
        <taxon>Phaseolus</taxon>
    </lineage>
</organism>
<gene>
    <name evidence="1" type="ORF">VNO80_33086</name>
</gene>
<accession>A0AAN9Q980</accession>
<reference evidence="1 2" key="1">
    <citation type="submission" date="2024-01" db="EMBL/GenBank/DDBJ databases">
        <title>The genomes of 5 underutilized Papilionoideae crops provide insights into root nodulation and disease resistanc.</title>
        <authorList>
            <person name="Jiang F."/>
        </authorList>
    </citation>
    <scope>NUCLEOTIDE SEQUENCE [LARGE SCALE GENOMIC DNA]</scope>
    <source>
        <strain evidence="1">JINMINGXINNONG_FW02</strain>
        <tissue evidence="1">Leaves</tissue>
    </source>
</reference>
<dbReference type="AlphaFoldDB" id="A0AAN9Q980"/>
<dbReference type="Proteomes" id="UP001374584">
    <property type="component" value="Unassembled WGS sequence"/>
</dbReference>
<sequence>MNTSASYSGFPHLQLQTLIPSMEKLDILVRTKQDRLGSGQAGQESTVQMSLTGSSPSCASTFESKDKWLEDAPLASCVVRPLDQAELGKTIHDYWLQTNDWDWGVLRQYLPDATLPKLSGILSTAKLKTNFCGSTRLKGSFPLSQSTLSFCKERGLLWTRVVKQASSIEIEDKNPFETSKDRNRIADLDSSGRSKAKAPLLVLKGTHSDEGIPVQKRITNIRLNLVFQPSLTTNRIILITDQRDRILGTEKTLNRLAKGIFPPFILSVATQRVFFYMASSNSVYLEMGKISPYSCCNQAWHLPLFSFLSFW</sequence>
<name>A0AAN9Q980_PHACN</name>
<keyword evidence="2" id="KW-1185">Reference proteome</keyword>
<proteinExistence type="predicted"/>
<protein>
    <submittedName>
        <fullName evidence="1">Uncharacterized protein</fullName>
    </submittedName>
</protein>
<dbReference type="EMBL" id="JAYMYR010000071">
    <property type="protein sequence ID" value="KAK7326269.1"/>
    <property type="molecule type" value="Genomic_DNA"/>
</dbReference>
<evidence type="ECO:0000313" key="1">
    <source>
        <dbReference type="EMBL" id="KAK7326269.1"/>
    </source>
</evidence>
<evidence type="ECO:0000313" key="2">
    <source>
        <dbReference type="Proteomes" id="UP001374584"/>
    </source>
</evidence>